<evidence type="ECO:0000313" key="2">
    <source>
        <dbReference type="EMBL" id="SQH72923.1"/>
    </source>
</evidence>
<dbReference type="Proteomes" id="UP000249300">
    <property type="component" value="Chromosome 1"/>
</dbReference>
<keyword evidence="1" id="KW-0472">Membrane</keyword>
<dbReference type="InterPro" id="IPR023614">
    <property type="entry name" value="Porin_dom_sf"/>
</dbReference>
<evidence type="ECO:0000256" key="1">
    <source>
        <dbReference type="SAM" id="Phobius"/>
    </source>
</evidence>
<protein>
    <submittedName>
        <fullName evidence="2">Phosphate-selective porin</fullName>
    </submittedName>
</protein>
<keyword evidence="1" id="KW-1133">Transmembrane helix</keyword>
<name>A0A2X4PM78_9PORP</name>
<keyword evidence="1" id="KW-0812">Transmembrane</keyword>
<dbReference type="InterPro" id="IPR010870">
    <property type="entry name" value="Porin_O/P"/>
</dbReference>
<accession>A0A2X4PM78</accession>
<keyword evidence="3" id="KW-1185">Reference proteome</keyword>
<proteinExistence type="predicted"/>
<feature type="transmembrane region" description="Helical" evidence="1">
    <location>
        <begin position="7"/>
        <end position="28"/>
    </location>
</feature>
<evidence type="ECO:0000313" key="3">
    <source>
        <dbReference type="Proteomes" id="UP000249300"/>
    </source>
</evidence>
<dbReference type="EMBL" id="LS483447">
    <property type="protein sequence ID" value="SQH72923.1"/>
    <property type="molecule type" value="Genomic_DNA"/>
</dbReference>
<dbReference type="RefSeq" id="WP_023939896.1">
    <property type="nucleotide sequence ID" value="NZ_LS483447.1"/>
</dbReference>
<reference evidence="2 3" key="1">
    <citation type="submission" date="2018-06" db="EMBL/GenBank/DDBJ databases">
        <authorList>
            <consortium name="Pathogen Informatics"/>
            <person name="Doyle S."/>
        </authorList>
    </citation>
    <scope>NUCLEOTIDE SEQUENCE [LARGE SCALE GENOMIC DNA]</scope>
    <source>
        <strain evidence="2 3">NCTC12858</strain>
    </source>
</reference>
<organism evidence="2 3">
    <name type="scientific">Porphyromonas crevioricanis</name>
    <dbReference type="NCBI Taxonomy" id="393921"/>
    <lineage>
        <taxon>Bacteria</taxon>
        <taxon>Pseudomonadati</taxon>
        <taxon>Bacteroidota</taxon>
        <taxon>Bacteroidia</taxon>
        <taxon>Bacteroidales</taxon>
        <taxon>Porphyromonadaceae</taxon>
        <taxon>Porphyromonas</taxon>
    </lineage>
</organism>
<sequence>MRSVLSSFFYCFILFVFSVLSSVFVGYAQQEKTFLPEIRGTVRGKFEYQPDINKGRFGVRNARFGISGYVTEHLQYKSEVDLSDEGRIRMLDAYVRLNPIQNGRFTIGQMRVPFTIDAHRSPHEQYFANRSFIAKQVGNVRDVGAAAYYKIQTRLPIILEAGIFNGSGLYENKNFWTDNFNFSTKLQLLSPSGFNLTLSMQKSKTGDVFTYMYNGGMYYHAGPWHLEAEYMLKKYEKGAFPDVSAVDAFICYDLPVRRLFKKISFLCRYDYMGDHSNGIYGPDRKLQLSDAERHRATAGLTFSLAKPFVSDIRINYEKYFYSKEAPIKISEQDKIVVELMTRF</sequence>
<dbReference type="Gene3D" id="2.40.160.10">
    <property type="entry name" value="Porin"/>
    <property type="match status" value="1"/>
</dbReference>
<dbReference type="Pfam" id="PF07396">
    <property type="entry name" value="Porin_O_P"/>
    <property type="match status" value="1"/>
</dbReference>
<gene>
    <name evidence="2" type="ORF">NCTC12858_00758</name>
</gene>
<dbReference type="SUPFAM" id="SSF56935">
    <property type="entry name" value="Porins"/>
    <property type="match status" value="1"/>
</dbReference>
<dbReference type="AlphaFoldDB" id="A0A2X4PM78"/>
<dbReference type="KEGG" id="pcre:NCTC12858_00758"/>